<evidence type="ECO:0000256" key="1">
    <source>
        <dbReference type="SAM" id="MobiDB-lite"/>
    </source>
</evidence>
<keyword evidence="2" id="KW-0472">Membrane</keyword>
<feature type="region of interest" description="Disordered" evidence="1">
    <location>
        <begin position="69"/>
        <end position="122"/>
    </location>
</feature>
<evidence type="ECO:0000313" key="4">
    <source>
        <dbReference type="EMBL" id="KAJ4836585.1"/>
    </source>
</evidence>
<dbReference type="AlphaFoldDB" id="A0A9Q0FU04"/>
<organism evidence="4 5">
    <name type="scientific">Turnera subulata</name>
    <dbReference type="NCBI Taxonomy" id="218843"/>
    <lineage>
        <taxon>Eukaryota</taxon>
        <taxon>Viridiplantae</taxon>
        <taxon>Streptophyta</taxon>
        <taxon>Embryophyta</taxon>
        <taxon>Tracheophyta</taxon>
        <taxon>Spermatophyta</taxon>
        <taxon>Magnoliopsida</taxon>
        <taxon>eudicotyledons</taxon>
        <taxon>Gunneridae</taxon>
        <taxon>Pentapetalae</taxon>
        <taxon>rosids</taxon>
        <taxon>fabids</taxon>
        <taxon>Malpighiales</taxon>
        <taxon>Passifloraceae</taxon>
        <taxon>Turnera</taxon>
    </lineage>
</organism>
<dbReference type="InterPro" id="IPR045883">
    <property type="entry name" value="At4g13530-like"/>
</dbReference>
<feature type="domain" description="DUF6821" evidence="3">
    <location>
        <begin position="233"/>
        <end position="336"/>
    </location>
</feature>
<gene>
    <name evidence="4" type="ORF">Tsubulata_034370</name>
</gene>
<feature type="compositionally biased region" description="Basic and acidic residues" evidence="1">
    <location>
        <begin position="106"/>
        <end position="122"/>
    </location>
</feature>
<protein>
    <recommendedName>
        <fullName evidence="3">DUF6821 domain-containing protein</fullName>
    </recommendedName>
</protein>
<dbReference type="InterPro" id="IPR049224">
    <property type="entry name" value="DUF6821"/>
</dbReference>
<reference evidence="4" key="1">
    <citation type="submission" date="2022-02" db="EMBL/GenBank/DDBJ databases">
        <authorList>
            <person name="Henning P.M."/>
            <person name="McCubbin A.G."/>
            <person name="Shore J.S."/>
        </authorList>
    </citation>
    <scope>NUCLEOTIDE SEQUENCE</scope>
    <source>
        <strain evidence="4">F60SS</strain>
        <tissue evidence="4">Leaves</tissue>
    </source>
</reference>
<accession>A0A9Q0FU04</accession>
<dbReference type="Proteomes" id="UP001141552">
    <property type="component" value="Unassembled WGS sequence"/>
</dbReference>
<dbReference type="EMBL" id="JAKUCV010004070">
    <property type="protein sequence ID" value="KAJ4836585.1"/>
    <property type="molecule type" value="Genomic_DNA"/>
</dbReference>
<comment type="caution">
    <text evidence="4">The sequence shown here is derived from an EMBL/GenBank/DDBJ whole genome shotgun (WGS) entry which is preliminary data.</text>
</comment>
<feature type="transmembrane region" description="Helical" evidence="2">
    <location>
        <begin position="269"/>
        <end position="289"/>
    </location>
</feature>
<name>A0A9Q0FU04_9ROSI</name>
<proteinExistence type="predicted"/>
<reference evidence="4" key="2">
    <citation type="journal article" date="2023" name="Plants (Basel)">
        <title>Annotation of the Turnera subulata (Passifloraceae) Draft Genome Reveals the S-Locus Evolved after the Divergence of Turneroideae from Passifloroideae in a Stepwise Manner.</title>
        <authorList>
            <person name="Henning P.M."/>
            <person name="Roalson E.H."/>
            <person name="Mir W."/>
            <person name="McCubbin A.G."/>
            <person name="Shore J.S."/>
        </authorList>
    </citation>
    <scope>NUCLEOTIDE SEQUENCE</scope>
    <source>
        <strain evidence="4">F60SS</strain>
    </source>
</reference>
<evidence type="ECO:0000256" key="2">
    <source>
        <dbReference type="SAM" id="Phobius"/>
    </source>
</evidence>
<dbReference type="OrthoDB" id="1931521at2759"/>
<keyword evidence="5" id="KW-1185">Reference proteome</keyword>
<sequence>MEGEAPAAAAAVTEFQDWELLANSDSDAVHSPTNSARDFGEIIEGDSGGMFRLDYFSLENDGRFAKVDVSEDEDGSIESDNPSWVDPGTETRFHRRNSAELWPDSGSDRSDERKSSEFDGKTDVGLLGSVKTDVGFEGIGEVVDKEGKVGDFVAKTELGLEESVKSHVGFEAFGESQSKDKDLVMFWSDSGGEGLVSDDVVKVGGVSEPEPENLGGLEEGNGSREQNLSVVAEEENKRVAGGPVEKRKVVWWKVPFEVLRYCVFRVSPVWTFSMAAAVMGFVILGRRLYRMKRKTRSLQIKVAVDDKKVSQAMSRAARLNEAFSVVRRVPIVRPLVPATGAHPWPMMSLR</sequence>
<evidence type="ECO:0000313" key="5">
    <source>
        <dbReference type="Proteomes" id="UP001141552"/>
    </source>
</evidence>
<dbReference type="Pfam" id="PF20705">
    <property type="entry name" value="DUF6821"/>
    <property type="match status" value="1"/>
</dbReference>
<keyword evidence="2" id="KW-1133">Transmembrane helix</keyword>
<dbReference type="PANTHER" id="PTHR33646">
    <property type="entry name" value="GB|AAF00631.1"/>
    <property type="match status" value="1"/>
</dbReference>
<evidence type="ECO:0000259" key="3">
    <source>
        <dbReference type="Pfam" id="PF20705"/>
    </source>
</evidence>
<keyword evidence="2" id="KW-0812">Transmembrane</keyword>
<dbReference type="PANTHER" id="PTHR33646:SF6">
    <property type="entry name" value="TRANSMEMBRANE PROTEIN"/>
    <property type="match status" value="1"/>
</dbReference>